<reference evidence="1" key="2">
    <citation type="journal article" date="2015" name="Fish Shellfish Immunol.">
        <title>Early steps in the European eel (Anguilla anguilla)-Vibrio vulnificus interaction in the gills: Role of the RtxA13 toxin.</title>
        <authorList>
            <person name="Callol A."/>
            <person name="Pajuelo D."/>
            <person name="Ebbesson L."/>
            <person name="Teles M."/>
            <person name="MacKenzie S."/>
            <person name="Amaro C."/>
        </authorList>
    </citation>
    <scope>NUCLEOTIDE SEQUENCE</scope>
</reference>
<accession>A0A0E9QLN4</accession>
<dbReference type="AlphaFoldDB" id="A0A0E9QLN4"/>
<name>A0A0E9QLN4_ANGAN</name>
<sequence>MLINHMCTCFLLLFQLNIPLEWTR</sequence>
<organism evidence="1">
    <name type="scientific">Anguilla anguilla</name>
    <name type="common">European freshwater eel</name>
    <name type="synonym">Muraena anguilla</name>
    <dbReference type="NCBI Taxonomy" id="7936"/>
    <lineage>
        <taxon>Eukaryota</taxon>
        <taxon>Metazoa</taxon>
        <taxon>Chordata</taxon>
        <taxon>Craniata</taxon>
        <taxon>Vertebrata</taxon>
        <taxon>Euteleostomi</taxon>
        <taxon>Actinopterygii</taxon>
        <taxon>Neopterygii</taxon>
        <taxon>Teleostei</taxon>
        <taxon>Anguilliformes</taxon>
        <taxon>Anguillidae</taxon>
        <taxon>Anguilla</taxon>
    </lineage>
</organism>
<reference evidence="1" key="1">
    <citation type="submission" date="2014-11" db="EMBL/GenBank/DDBJ databases">
        <authorList>
            <person name="Amaro Gonzalez C."/>
        </authorList>
    </citation>
    <scope>NUCLEOTIDE SEQUENCE</scope>
</reference>
<proteinExistence type="predicted"/>
<evidence type="ECO:0000313" key="1">
    <source>
        <dbReference type="EMBL" id="JAH17392.1"/>
    </source>
</evidence>
<protein>
    <submittedName>
        <fullName evidence="1">Uncharacterized protein</fullName>
    </submittedName>
</protein>
<dbReference type="EMBL" id="GBXM01091185">
    <property type="protein sequence ID" value="JAH17392.1"/>
    <property type="molecule type" value="Transcribed_RNA"/>
</dbReference>